<dbReference type="InterPro" id="IPR052972">
    <property type="entry name" value="Sacsin_chaperone_reg"/>
</dbReference>
<feature type="domain" description="Sacsin/Nov" evidence="3">
    <location>
        <begin position="10"/>
        <end position="248"/>
    </location>
</feature>
<dbReference type="PANTHER" id="PTHR15600">
    <property type="entry name" value="SACSIN"/>
    <property type="match status" value="1"/>
</dbReference>
<dbReference type="EMBL" id="VXIV02003217">
    <property type="protein sequence ID" value="KAF6019630.1"/>
    <property type="molecule type" value="Genomic_DNA"/>
</dbReference>
<feature type="domain" description="Sacsin/Nov" evidence="3">
    <location>
        <begin position="1364"/>
        <end position="1610"/>
    </location>
</feature>
<feature type="compositionally biased region" description="Polar residues" evidence="1">
    <location>
        <begin position="4731"/>
        <end position="4744"/>
    </location>
</feature>
<dbReference type="Pfam" id="PF25794">
    <property type="entry name" value="SACS"/>
    <property type="match status" value="3"/>
</dbReference>
<dbReference type="NCBIfam" id="NF047352">
    <property type="entry name" value="P_loop_sacsin"/>
    <property type="match status" value="3"/>
</dbReference>
<dbReference type="Pfam" id="PF05168">
    <property type="entry name" value="HEPN"/>
    <property type="match status" value="1"/>
</dbReference>
<evidence type="ECO:0000259" key="2">
    <source>
        <dbReference type="Pfam" id="PF05168"/>
    </source>
</evidence>
<dbReference type="SUPFAM" id="SSF55874">
    <property type="entry name" value="ATPase domain of HSP90 chaperone/DNA topoisomerase II/histidine kinase"/>
    <property type="match status" value="3"/>
</dbReference>
<dbReference type="InterPro" id="IPR058210">
    <property type="entry name" value="SACS/Nov_dom"/>
</dbReference>
<sequence>MSKFGLVQPSLIQQLRSILDQYQDDGQILKELIQNAEDAKASQVKFLLDETDYDRRSKYLHHPELAEFQGPALYAYNNAEFTDTDWAGLKMINDSVKKDDALKIGRFGLGFKSVFHMTDLPSILSGQKLCFIDPHEKFFVEEGRKVTGYTWHLKDDSKVIKKLTSQFEPYKGIFGCSDATFKQSHFPGSLFRFPLRNKESQLSNNLYSTEKVLQIFESFQTIAELVLLFLTSVESIELYRRRHGQTLPDLLFKIQITPQSLPSVRISRHSFTQKLSGGSCTVDAREVFPVTMETLTSSDGLRFERSSRDFLVSHFCAGTNNQSEDMSLLLSDSSMKFVPWASAAILLDSTALSAKHPKGHVFCFLPLPLQRSSMSGLPVHINAYFAVSSNRHQLKWPSIKYTQSQGESVGSTDKSCQWNEVLLEEVVPKAMFNLISEVIDMARRSKMEIKTEFIYNMIPDPALVLDRWKLVLPLFFKKLGQIEFIQSDSNKSWQKYQKVILLSHDDEDSETQRVLLRSLILAGVNAVLLPSHLSTVLRSYLSAEDMFATPELMRLVFKKKSDILSALSAEDKLVLLEYLLSDSKYDDMIGLPLVPLVNGRFAEFSEAGTEELSNYLFLPSEAHPSSLLPMMSGSFIDTSNRISDMVIKHLKVIASKEKHRIKIFSASLFAKLLPVHLAENMLIKDAYYAEVLCQYIGNNFSDACQFEGLPLIVATNNSHRQQVLSLSSDKPVITICHTDGSPKLSPLLTSCLEKLAVQLVYSVPSYLLTSQKFLEKYVFLPTAKGVMSILRVYSSSRCLGSLSNLSARERVAVREVLSKLLTSDVTDDDLVFLRSLALFQVAESVDYISAEEGKVAAPTDCPPLPGTLRLLDVREASSKALSELLGVPQLSKSSLLVNHIIPAIEGGLCAAVDISQTMVSILHDITPYHDENAIDQLKSLKFVLREDNSVVEASQCYDPTESTLTSLLIGENLFPSPQYSSGAAIESLRLLGLKGASDIDCDLIKQIAQKIEEMTLHATSSKKVIRDKSMGLLEYLNTHPQLIEKDKDLGLFLTDCSWVVPISTRTPDIPGSLNYFSSGLSTVSPRNITSLSNSSLIASVQAVLPIDLDPRLLAVFEWDCRPPLTLIVRNLNNIVQCYRASDKGSYMNMLADIYKVMLRSNFSELKNCLNEAQLLNWVWNGDGFVPANRILVEKSSTNLSPYIYCLPQEMSEYRDLLLHFGAWTVCTNSALLEVLQLIRDKYNQTELFDKDEVAGDLRLVLDIISELKPAPGEKISEELREMILLPVLTDSEHRLALSPVSECTFCDTDWLKERRSQVDHTETIRFIHPAISIELAEQLGVPSLVNRMLDTDNFELGEGFGQAEPLTRRLHNLLKEYSDGFSVPKELLQNADDAGATEVRFLYDERTNKDCLSCLIDDGMKECQGPALWVYNNATFSDADFEAIIKLSGATKSNQTEKIGGFGLGFNSVYNLTDVPSFLSRNYVVIFDPHTTHLGKSIPDPNKPGIKMDLLKNHKALATLRNQFKPYTGVFGADLRHRGQGVMYDGTLFRFPLRNSKQAKQSEISSLHYDKEQMKSLLEMLARSCDSLLLFTQNVRKITVYHLPEHLQPHQASLLFSVTKEPVKYLRELRVPINLPPSVTGLTEDEQEFTRQSSILKAASSILKEQRDRRNSRNIMTRRFARGSSEDSRVHYPESSILLKVRYMQTREGCQLLGLSEGPQDTSTHWLVTATLGDGDAVEAALKYNGFSPVGSVAVALDLIGGELHSRALRNSKSEGYSGKVFCYLPLPITSGLPVHINGAFAVTSNRRYLVEKVSDNKTNDLVEWNHALMTDSIAKSYILMLEDIKALVDPKSYSFYLLWPRVGVTSASCRLLVQQFYKNLSSPLIEQKLFSSGSTWVTLASTVLLDSEITSSNISKSAFSLVQLVMSNTSNIVLELPSDILHCFSKCGCDESIKERTLTRQMLFQKIVFPNLSKIPEDIRDEMVLSAIDSTSSEVLQNLVRTHQCIPVTPDGRKLSFVQDLINPSSQLAVLYSEEDGRFPFGERSDFLSSKRLMMLETLGMTSVDLPDTEVLERAQSIAALNVTNKKEAKLRTTALLQYMETRLLTSPDTLNDIQEKMRRTPFLPVMRRPDGSTLEWTGERQASELLHPCALYPSELSGLLCYVEPLLDSKRLGIPISDRLLLYLGIKKPVTPEQALAQLAFIQENEKEAMKSYPLTKKICLDLYEYMQASKLSPKVLSSLGKFVLIGNSLVLAENVVLKGARDCSPYLFELPYELNKFEHLFRQAGMRDRFEVDDFVQALNRMRQDYSDSKISNSDLQTVLNIATLLHHSLSKKNMQVAEVISEDSAIYLPNISCKLVNAATLCFNDCNWLPDDGSMEFAHDLIPYQIARSLGVNTKRQEAIKKHSHGIPFGQKEKLTKRLKRIMSSYPCGKEIFKELLQNADDAGATQVHFVKDCRHHPTVKIFEECWKPLQGPALCVYNNRPFSKSDMEGIQNLGEGSKGHDPNRTGQYGVGFNSVYHLTDSPSFLTHGEEVGEVLCAFDPHCKFVPGATAEEPGRMFADLSDMKGVFADVFNCYLTDQFNLENSTMFRFPLRNKEMATHSKISNVPVSLDTISELMKKFKQEMFDVLLFVNNVEEITLSDIPRTNSSLNTSYSVKCKVTQRYSKLRKEFSSYIKDIGTKLKNKELSVADVPVKEVAYKMTLEDSEGLKETWLIVQRVGFEYPQLVPHSIRIAHSSGELSLLPRGGVACLINRQTPKNSKSNERPCKVFCFLPLPIHTKLPVHINGHFALDHEARRGLWRDDDGGCRTDWNNTLISQVICPAYKKLLESCKEKSFPSLDGQTSHVKLENADALLDVYHKLFPEAQQDEQWQLLVNGLYRTIAASDTRLFPVFNKDVWEPPGILAESSDFLSSVENGEKSTNSFAEIKWYPLLGQSDDIAFFMDQSVSEKDLLPPHVCSALIAGGFNLLYSPSSIFNSFVTAGVQAYQMTPKALVDFLKSNRLLMPELPAPLSSTPFHDIRTLLDIISYCLSMDDLMYNLDDLPFGLAQDGRLHYLSQDEQLFYSSEHHLVPECADLFLHSDLITSSFPDISIDNLQQIKVFKPFGVEELGLYINQTLEDEFCPSDSLLVSWNPGSTSRPNKSWLASVWSFLTEQTMHITRNYEHSPISATEHLESTLFALQSWTLFPVYAVPEGVGSSQSELLVGDQDELSDDGKEGSSLREISKKLSMSRSSAPSCNLEDRENFLVALQHSHMVMDFSQPHSMSEALRQTLRKLKLPELNHKLFDDKSNPKNKQSPPLQTNTCHLTRLLCAKITEPSSVLTCLSYCVDRSSQCVGELLNVGECNTILKYFSEAIEKGQIDATPQCLTQLRKLPFYISISGQQTELADCEVYILPSGIPGAEIDIWRSKAGVLFLQTYDSHMSLYSFLGCQSLTDIQVYCHFIFEHFEYLSEAARIVHLTYIRDRKLPMLSDEERETLIERLTSLKFIRSQLDGELHAVNEYYDSENKLFQLMLSKDMFPPQPFDSYRWTRFLQIIGLNSIVSEDKFVEFAQQIAESARNEELKENRLCLRSRVVSELEEKSKVLVQELFKTTNLASNDSLLGRIKSIPFICATRVNSKYYDICPQSGFVDKEVIFIPFADAICENKENIESCWSSAYFIPHWADPTNLKSSEVNFDYHDDDALSSLEVYKQEVARHLGIKPRPSKQEMVTHVKNISDCIAEESHMLAEEKLELLRHVMTTIYKYLQLYAMDDNFVAEELEDINCVLIDGKSVLIKASQLVLSLYDEQQIKPYLYKVPTSLSNFNSLFRYLGASERATPMQYSAVLNQLYVENHAEVLHPNSLRCAYRAVKGLFSLLSKADCSEANIDGLYLPGQDACLAPANYLVYNDEPSYTDRLVNVDLPFLVDLRECKLQISYFHEITRKLSEESCPQMLSELVEECLAERCVECHSSYGTAQILRSRLTSTEFTAGILRLIRHDHMERAEKPKATALKAIQKSLKNVRVHAVEELVTYLKYNGSKVEGSERNAQCFVTKSCDANDTTNWSLYVLQDGEITPELLVKVAEIVNKIAGGLLHNSIIYLHPILSCASYEIPVVLDNLRIRQDHHTAHGPTLQPPGSFIPIYMHHLLRQDFVRFEVDEYVGYELDDPEMYNQSGSATYIYAIVLEKLPVECAKYDRNTQQFFDRYRINVGDDTLPIIVSSLDLYRLHRVIEKKRSRQLSLNSFASDVYHDVSFTQTEAGDYLLLSPGSQSVMTELEPGVVTVEEEIDEEGEVLESADHCSDDINKENTTEDSEVQVVEESTTSPEEVEATDDVLESGPELKKEAEHAEPKPKDLPRDAEKKVPQDTTDSPSAAATANTHIDFPEISEKNLPELERLLNKQVRAIWKLPDDQRKKAIKRLMLKFHPDKNPEKNELCTKLTQNIRVIIEDIEGGGFVADKENRADWWSEFINRRAKAYGEQKTNFEEKLKETFAQYASTLGPEFASGYDAAASRQKFEQFKAPERRNPVPEEARRWLRQAKADLQSAYNDMEEETAAYEWVLLKVYQSAEKALKSACYTLDSKKVNLTDLKLISSSLRNRHVSEYAKQLQELIGSCDQLTHPSNVGFPKIPHELADAEKAAQALSLCEDLLEKIISEFHEVMEKDLRGEDPDSPPPTDTVDNSMALVPFPVRPQFCANKADRLSIENTPSVALPTHDTDGQPLKVNDVINSDLATPEVDPAKLCSDTPKCSETNSESTEGN</sequence>
<feature type="region of interest" description="Disordered" evidence="1">
    <location>
        <begin position="4720"/>
        <end position="4744"/>
    </location>
</feature>
<feature type="domain" description="HEPN" evidence="2">
    <location>
        <begin position="4516"/>
        <end position="4635"/>
    </location>
</feature>
<dbReference type="Gene3D" id="1.10.287.110">
    <property type="entry name" value="DnaJ domain"/>
    <property type="match status" value="1"/>
</dbReference>
<evidence type="ECO:0000256" key="1">
    <source>
        <dbReference type="SAM" id="MobiDB-lite"/>
    </source>
</evidence>
<dbReference type="GO" id="GO:0030544">
    <property type="term" value="F:Hsp70 protein binding"/>
    <property type="evidence" value="ECO:0007669"/>
    <property type="project" value="TreeGrafter"/>
</dbReference>
<name>A0A7J7J0D0_BUGNE</name>
<evidence type="ECO:0000313" key="4">
    <source>
        <dbReference type="EMBL" id="KAF6019630.1"/>
    </source>
</evidence>
<dbReference type="OrthoDB" id="5963011at2759"/>
<feature type="region of interest" description="Disordered" evidence="1">
    <location>
        <begin position="3210"/>
        <end position="3231"/>
    </location>
</feature>
<feature type="compositionally biased region" description="Basic and acidic residues" evidence="1">
    <location>
        <begin position="4280"/>
        <end position="4293"/>
    </location>
</feature>
<dbReference type="SUPFAM" id="SSF46565">
    <property type="entry name" value="Chaperone J-domain"/>
    <property type="match status" value="1"/>
</dbReference>
<accession>A0A7J7J0D0</accession>
<feature type="compositionally biased region" description="Low complexity" evidence="1">
    <location>
        <begin position="4350"/>
        <end position="4363"/>
    </location>
</feature>
<dbReference type="PANTHER" id="PTHR15600:SF42">
    <property type="entry name" value="SACSIN"/>
    <property type="match status" value="1"/>
</dbReference>
<feature type="compositionally biased region" description="Acidic residues" evidence="1">
    <location>
        <begin position="4310"/>
        <end position="4319"/>
    </location>
</feature>
<dbReference type="Gene3D" id="1.20.120.330">
    <property type="entry name" value="Nucleotidyltransferases domain 2"/>
    <property type="match status" value="1"/>
</dbReference>
<reference evidence="4" key="1">
    <citation type="submission" date="2020-06" db="EMBL/GenBank/DDBJ databases">
        <title>Draft genome of Bugula neritina, a colonial animal packing powerful symbionts and potential medicines.</title>
        <authorList>
            <person name="Rayko M."/>
        </authorList>
    </citation>
    <scope>NUCLEOTIDE SEQUENCE [LARGE SCALE GENOMIC DNA]</scope>
    <source>
        <strain evidence="4">Kwan_BN1</strain>
    </source>
</reference>
<evidence type="ECO:0000313" key="5">
    <source>
        <dbReference type="Proteomes" id="UP000593567"/>
    </source>
</evidence>
<feature type="compositionally biased region" description="Low complexity" evidence="1">
    <location>
        <begin position="4299"/>
        <end position="4309"/>
    </location>
</feature>
<protein>
    <submittedName>
        <fullName evidence="4">SACS</fullName>
    </submittedName>
</protein>
<feature type="compositionally biased region" description="Basic and acidic residues" evidence="1">
    <location>
        <begin position="3216"/>
        <end position="3229"/>
    </location>
</feature>
<comment type="caution">
    <text evidence="4">The sequence shown here is derived from an EMBL/GenBank/DDBJ whole genome shotgun (WGS) entry which is preliminary data.</text>
</comment>
<organism evidence="4 5">
    <name type="scientific">Bugula neritina</name>
    <name type="common">Brown bryozoan</name>
    <name type="synonym">Sertularia neritina</name>
    <dbReference type="NCBI Taxonomy" id="10212"/>
    <lineage>
        <taxon>Eukaryota</taxon>
        <taxon>Metazoa</taxon>
        <taxon>Spiralia</taxon>
        <taxon>Lophotrochozoa</taxon>
        <taxon>Bryozoa</taxon>
        <taxon>Gymnolaemata</taxon>
        <taxon>Cheilostomatida</taxon>
        <taxon>Flustrina</taxon>
        <taxon>Buguloidea</taxon>
        <taxon>Bugulidae</taxon>
        <taxon>Bugula</taxon>
    </lineage>
</organism>
<keyword evidence="5" id="KW-1185">Reference proteome</keyword>
<feature type="domain" description="Sacsin/Nov" evidence="3">
    <location>
        <begin position="2416"/>
        <end position="2657"/>
    </location>
</feature>
<dbReference type="Proteomes" id="UP000593567">
    <property type="component" value="Unassembled WGS sequence"/>
</dbReference>
<proteinExistence type="predicted"/>
<evidence type="ECO:0000259" key="3">
    <source>
        <dbReference type="Pfam" id="PF25794"/>
    </source>
</evidence>
<dbReference type="InterPro" id="IPR036890">
    <property type="entry name" value="HATPase_C_sf"/>
</dbReference>
<gene>
    <name evidence="4" type="ORF">EB796_022049</name>
</gene>
<dbReference type="InterPro" id="IPR007842">
    <property type="entry name" value="HEPN_dom"/>
</dbReference>
<feature type="compositionally biased region" description="Basic and acidic residues" evidence="1">
    <location>
        <begin position="4323"/>
        <end position="4348"/>
    </location>
</feature>
<dbReference type="InterPro" id="IPR036869">
    <property type="entry name" value="J_dom_sf"/>
</dbReference>
<feature type="region of interest" description="Disordered" evidence="1">
    <location>
        <begin position="4273"/>
        <end position="4368"/>
    </location>
</feature>
<dbReference type="SUPFAM" id="SSF81593">
    <property type="entry name" value="Nucleotidyltransferase substrate binding subunit/domain"/>
    <property type="match status" value="1"/>
</dbReference>